<dbReference type="Pfam" id="PF07589">
    <property type="entry name" value="PEP-CTERM"/>
    <property type="match status" value="1"/>
</dbReference>
<proteinExistence type="predicted"/>
<name>A0ABT6FEH9_9BACT</name>
<evidence type="ECO:0000256" key="2">
    <source>
        <dbReference type="SAM" id="Phobius"/>
    </source>
</evidence>
<sequence length="333" mass="36399">MQAMDCRDTTSNRLFMSRETDTTADHGEPDHGREVDPELLEPGRQTPILLQLILGVGVDLGNRYELVQGVTVFGFGNGVNASSFSGDAIDLRGTEQYIGLPPGYVSGAQITTRMTFAGQTFQTLGVIPRASDWFFGDGQTVTLRIGSGAAVPEPSALALGGIGLAAFAGYGWEAASLSGMRHEAVTRLQRKWSVPWRPRSADPARERGTRGPEQSSPRPIESLPMNTEPVSPEPTRQKLNVKACLAAVAIIVVVVVALVANHDSRKARVSEWAAQNGYSVVGEVRTRSFLEPCPFVLDDEHDDVYRAELEDAGRQKRTAWFRFHFVGMEQAWE</sequence>
<evidence type="ECO:0000256" key="1">
    <source>
        <dbReference type="SAM" id="MobiDB-lite"/>
    </source>
</evidence>
<keyword evidence="2" id="KW-0472">Membrane</keyword>
<gene>
    <name evidence="4" type="ORF">PZE19_19580</name>
</gene>
<feature type="region of interest" description="Disordered" evidence="1">
    <location>
        <begin position="196"/>
        <end position="234"/>
    </location>
</feature>
<feature type="compositionally biased region" description="Basic and acidic residues" evidence="1">
    <location>
        <begin position="199"/>
        <end position="210"/>
    </location>
</feature>
<dbReference type="InterPro" id="IPR013424">
    <property type="entry name" value="Ice-binding_C"/>
</dbReference>
<keyword evidence="5" id="KW-1185">Reference proteome</keyword>
<feature type="region of interest" description="Disordered" evidence="1">
    <location>
        <begin position="1"/>
        <end position="35"/>
    </location>
</feature>
<dbReference type="EMBL" id="JARRAG010000002">
    <property type="protein sequence ID" value="MDG3005982.1"/>
    <property type="molecule type" value="Genomic_DNA"/>
</dbReference>
<protein>
    <submittedName>
        <fullName evidence="4">PEP-CTERM sorting domain-containing protein</fullName>
    </submittedName>
</protein>
<keyword evidence="2" id="KW-1133">Transmembrane helix</keyword>
<comment type="caution">
    <text evidence="4">The sequence shown here is derived from an EMBL/GenBank/DDBJ whole genome shotgun (WGS) entry which is preliminary data.</text>
</comment>
<organism evidence="4 5">
    <name type="scientific">Paludisphaera mucosa</name>
    <dbReference type="NCBI Taxonomy" id="3030827"/>
    <lineage>
        <taxon>Bacteria</taxon>
        <taxon>Pseudomonadati</taxon>
        <taxon>Planctomycetota</taxon>
        <taxon>Planctomycetia</taxon>
        <taxon>Isosphaerales</taxon>
        <taxon>Isosphaeraceae</taxon>
        <taxon>Paludisphaera</taxon>
    </lineage>
</organism>
<feature type="transmembrane region" description="Helical" evidence="2">
    <location>
        <begin position="239"/>
        <end position="260"/>
    </location>
</feature>
<evidence type="ECO:0000313" key="5">
    <source>
        <dbReference type="Proteomes" id="UP001216907"/>
    </source>
</evidence>
<evidence type="ECO:0000259" key="3">
    <source>
        <dbReference type="Pfam" id="PF07589"/>
    </source>
</evidence>
<dbReference type="Proteomes" id="UP001216907">
    <property type="component" value="Unassembled WGS sequence"/>
</dbReference>
<accession>A0ABT6FEH9</accession>
<keyword evidence="2" id="KW-0812">Transmembrane</keyword>
<reference evidence="4 5" key="1">
    <citation type="submission" date="2023-03" db="EMBL/GenBank/DDBJ databases">
        <title>Paludisphaera mucosa sp. nov. a novel planctomycete from northern fen.</title>
        <authorList>
            <person name="Ivanova A."/>
        </authorList>
    </citation>
    <scope>NUCLEOTIDE SEQUENCE [LARGE SCALE GENOMIC DNA]</scope>
    <source>
        <strain evidence="4 5">Pla2</strain>
    </source>
</reference>
<evidence type="ECO:0000313" key="4">
    <source>
        <dbReference type="EMBL" id="MDG3005982.1"/>
    </source>
</evidence>
<feature type="domain" description="Ice-binding protein C-terminal" evidence="3">
    <location>
        <begin position="150"/>
        <end position="169"/>
    </location>
</feature>